<dbReference type="OrthoDB" id="3874048at2"/>
<evidence type="ECO:0000256" key="1">
    <source>
        <dbReference type="SAM" id="Phobius"/>
    </source>
</evidence>
<dbReference type="AlphaFoldDB" id="A0A561EU76"/>
<evidence type="ECO:0000313" key="2">
    <source>
        <dbReference type="EMBL" id="TWE19172.1"/>
    </source>
</evidence>
<keyword evidence="1" id="KW-1133">Transmembrane helix</keyword>
<organism evidence="2 3">
    <name type="scientific">Kitasatospora atroaurantiaca</name>
    <dbReference type="NCBI Taxonomy" id="285545"/>
    <lineage>
        <taxon>Bacteria</taxon>
        <taxon>Bacillati</taxon>
        <taxon>Actinomycetota</taxon>
        <taxon>Actinomycetes</taxon>
        <taxon>Kitasatosporales</taxon>
        <taxon>Streptomycetaceae</taxon>
        <taxon>Kitasatospora</taxon>
    </lineage>
</organism>
<proteinExistence type="predicted"/>
<evidence type="ECO:0000313" key="3">
    <source>
        <dbReference type="Proteomes" id="UP000318416"/>
    </source>
</evidence>
<protein>
    <submittedName>
        <fullName evidence="2">Uncharacterized protein</fullName>
    </submittedName>
</protein>
<dbReference type="Proteomes" id="UP000318416">
    <property type="component" value="Unassembled WGS sequence"/>
</dbReference>
<sequence>MEDLFDADASDHGGVFDKVFAVSCLALNLFLLDLGVTQHREGGSIGWAVAGGVLVLLSCCETVRRFRPRR</sequence>
<comment type="caution">
    <text evidence="2">The sequence shown here is derived from an EMBL/GenBank/DDBJ whole genome shotgun (WGS) entry which is preliminary data.</text>
</comment>
<keyword evidence="3" id="KW-1185">Reference proteome</keyword>
<dbReference type="RefSeq" id="WP_145792779.1">
    <property type="nucleotide sequence ID" value="NZ_BAAABR010000033.1"/>
</dbReference>
<reference evidence="2 3" key="1">
    <citation type="submission" date="2019-06" db="EMBL/GenBank/DDBJ databases">
        <title>Sequencing the genomes of 1000 actinobacteria strains.</title>
        <authorList>
            <person name="Klenk H.-P."/>
        </authorList>
    </citation>
    <scope>NUCLEOTIDE SEQUENCE [LARGE SCALE GENOMIC DNA]</scope>
    <source>
        <strain evidence="2 3">DSM 41649</strain>
    </source>
</reference>
<feature type="transmembrane region" description="Helical" evidence="1">
    <location>
        <begin position="44"/>
        <end position="63"/>
    </location>
</feature>
<dbReference type="EMBL" id="VIVR01000001">
    <property type="protein sequence ID" value="TWE19172.1"/>
    <property type="molecule type" value="Genomic_DNA"/>
</dbReference>
<keyword evidence="1" id="KW-0472">Membrane</keyword>
<keyword evidence="1" id="KW-0812">Transmembrane</keyword>
<name>A0A561EU76_9ACTN</name>
<gene>
    <name evidence="2" type="ORF">FB465_4281</name>
</gene>
<accession>A0A561EU76</accession>